<evidence type="ECO:0000256" key="2">
    <source>
        <dbReference type="ARBA" id="ARBA00022475"/>
    </source>
</evidence>
<feature type="transmembrane region" description="Helical" evidence="9">
    <location>
        <begin position="447"/>
        <end position="469"/>
    </location>
</feature>
<dbReference type="PROSITE" id="PS50045">
    <property type="entry name" value="SIGMA54_INTERACT_4"/>
    <property type="match status" value="1"/>
</dbReference>
<feature type="transmembrane region" description="Helical" evidence="9">
    <location>
        <begin position="682"/>
        <end position="699"/>
    </location>
</feature>
<dbReference type="GO" id="GO:0003677">
    <property type="term" value="F:DNA binding"/>
    <property type="evidence" value="ECO:0007669"/>
    <property type="project" value="UniProtKB-KW"/>
</dbReference>
<dbReference type="Pfam" id="PF25601">
    <property type="entry name" value="AAA_lid_14"/>
    <property type="match status" value="1"/>
</dbReference>
<feature type="domain" description="Sigma-54 factor interaction" evidence="11">
    <location>
        <begin position="177"/>
        <end position="406"/>
    </location>
</feature>
<feature type="transmembrane region" description="Helical" evidence="9">
    <location>
        <begin position="753"/>
        <end position="777"/>
    </location>
</feature>
<dbReference type="SUPFAM" id="SSF54862">
    <property type="entry name" value="4Fe-4S ferredoxins"/>
    <property type="match status" value="1"/>
</dbReference>
<reference evidence="14" key="1">
    <citation type="submission" date="2012-06" db="EMBL/GenBank/DDBJ databases">
        <title>Complete sequence of chromosome of Desulfomonile tiedjei DSM 6799.</title>
        <authorList>
            <person name="Lucas S."/>
            <person name="Copeland A."/>
            <person name="Lapidus A."/>
            <person name="Glavina del Rio T."/>
            <person name="Dalin E."/>
            <person name="Tice H."/>
            <person name="Bruce D."/>
            <person name="Goodwin L."/>
            <person name="Pitluck S."/>
            <person name="Peters L."/>
            <person name="Ovchinnikova G."/>
            <person name="Zeytun A."/>
            <person name="Lu M."/>
            <person name="Kyrpides N."/>
            <person name="Mavromatis K."/>
            <person name="Ivanova N."/>
            <person name="Brettin T."/>
            <person name="Detter J.C."/>
            <person name="Han C."/>
            <person name="Larimer F."/>
            <person name="Land M."/>
            <person name="Hauser L."/>
            <person name="Markowitz V."/>
            <person name="Cheng J.-F."/>
            <person name="Hugenholtz P."/>
            <person name="Woyke T."/>
            <person name="Wu D."/>
            <person name="Spring S."/>
            <person name="Schroeder M."/>
            <person name="Brambilla E."/>
            <person name="Klenk H.-P."/>
            <person name="Eisen J.A."/>
        </authorList>
    </citation>
    <scope>NUCLEOTIDE SEQUENCE [LARGE SCALE GENOMIC DNA]</scope>
    <source>
        <strain evidence="14">ATCC 49306 / DSM 6799 / DCB-1</strain>
    </source>
</reference>
<keyword evidence="9" id="KW-1133">Transmembrane helix</keyword>
<protein>
    <submittedName>
        <fullName evidence="13">Response regulator with CheY-like receiver, AAA-type ATPase, and DNA-binding domains</fullName>
    </submittedName>
</protein>
<dbReference type="InterPro" id="IPR000595">
    <property type="entry name" value="cNMP-bd_dom"/>
</dbReference>
<keyword evidence="6" id="KW-0408">Iron</keyword>
<feature type="transmembrane region" description="Helical" evidence="9">
    <location>
        <begin position="719"/>
        <end position="741"/>
    </location>
</feature>
<feature type="transmembrane region" description="Helical" evidence="9">
    <location>
        <begin position="559"/>
        <end position="578"/>
    </location>
</feature>
<dbReference type="Gene3D" id="3.40.50.300">
    <property type="entry name" value="P-loop containing nucleotide triphosphate hydrolases"/>
    <property type="match status" value="1"/>
</dbReference>
<dbReference type="InterPro" id="IPR018490">
    <property type="entry name" value="cNMP-bd_dom_sf"/>
</dbReference>
<evidence type="ECO:0000256" key="1">
    <source>
        <dbReference type="ARBA" id="ARBA00004236"/>
    </source>
</evidence>
<dbReference type="eggNOG" id="COG0664">
    <property type="taxonomic scope" value="Bacteria"/>
</dbReference>
<dbReference type="SUPFAM" id="SSF51206">
    <property type="entry name" value="cAMP-binding domain-like"/>
    <property type="match status" value="1"/>
</dbReference>
<dbReference type="Gene3D" id="2.60.120.10">
    <property type="entry name" value="Jelly Rolls"/>
    <property type="match status" value="1"/>
</dbReference>
<comment type="subcellular location">
    <subcellularLocation>
        <location evidence="1">Cell membrane</location>
    </subcellularLocation>
</comment>
<dbReference type="STRING" id="706587.Desti_0119"/>
<evidence type="ECO:0000313" key="13">
    <source>
        <dbReference type="EMBL" id="AFM22867.1"/>
    </source>
</evidence>
<dbReference type="Gene3D" id="1.10.8.60">
    <property type="match status" value="1"/>
</dbReference>
<evidence type="ECO:0000256" key="4">
    <source>
        <dbReference type="ARBA" id="ARBA00022741"/>
    </source>
</evidence>
<dbReference type="PANTHER" id="PTHR30224:SF4">
    <property type="entry name" value="ELECTRON TRANSPORT PROTEIN YCCM-RELATED"/>
    <property type="match status" value="1"/>
</dbReference>
<dbReference type="SMART" id="SM00100">
    <property type="entry name" value="cNMP"/>
    <property type="match status" value="1"/>
</dbReference>
<keyword evidence="5" id="KW-0067">ATP-binding</keyword>
<evidence type="ECO:0000313" key="14">
    <source>
        <dbReference type="Proteomes" id="UP000006055"/>
    </source>
</evidence>
<keyword evidence="9" id="KW-0812">Transmembrane</keyword>
<accession>I4BZX6</accession>
<keyword evidence="4" id="KW-0547">Nucleotide-binding</keyword>
<name>I4BZX6_DESTA</name>
<dbReference type="EMBL" id="CP003360">
    <property type="protein sequence ID" value="AFM22867.1"/>
    <property type="molecule type" value="Genomic_DNA"/>
</dbReference>
<keyword evidence="8 9" id="KW-0472">Membrane</keyword>
<organism evidence="13 14">
    <name type="scientific">Desulfomonile tiedjei (strain ATCC 49306 / DSM 6799 / DCB-1)</name>
    <dbReference type="NCBI Taxonomy" id="706587"/>
    <lineage>
        <taxon>Bacteria</taxon>
        <taxon>Pseudomonadati</taxon>
        <taxon>Thermodesulfobacteriota</taxon>
        <taxon>Desulfomonilia</taxon>
        <taxon>Desulfomonilales</taxon>
        <taxon>Desulfomonilaceae</taxon>
        <taxon>Desulfomonile</taxon>
    </lineage>
</organism>
<feature type="transmembrane region" description="Helical" evidence="9">
    <location>
        <begin position="814"/>
        <end position="832"/>
    </location>
</feature>
<dbReference type="PROSITE" id="PS50042">
    <property type="entry name" value="CNMP_BINDING_3"/>
    <property type="match status" value="1"/>
</dbReference>
<dbReference type="CDD" id="cd00038">
    <property type="entry name" value="CAP_ED"/>
    <property type="match status" value="1"/>
</dbReference>
<evidence type="ECO:0000259" key="11">
    <source>
        <dbReference type="PROSITE" id="PS50045"/>
    </source>
</evidence>
<evidence type="ECO:0000259" key="10">
    <source>
        <dbReference type="PROSITE" id="PS50042"/>
    </source>
</evidence>
<dbReference type="eggNOG" id="COG0348">
    <property type="taxonomic scope" value="Bacteria"/>
</dbReference>
<dbReference type="SUPFAM" id="SSF52540">
    <property type="entry name" value="P-loop containing nucleoside triphosphate hydrolases"/>
    <property type="match status" value="1"/>
</dbReference>
<feature type="transmembrane region" description="Helical" evidence="9">
    <location>
        <begin position="481"/>
        <end position="514"/>
    </location>
</feature>
<dbReference type="GO" id="GO:0046872">
    <property type="term" value="F:metal ion binding"/>
    <property type="evidence" value="ECO:0007669"/>
    <property type="project" value="UniProtKB-KW"/>
</dbReference>
<dbReference type="Proteomes" id="UP000006055">
    <property type="component" value="Chromosome"/>
</dbReference>
<feature type="domain" description="Cyclic nucleotide-binding" evidence="10">
    <location>
        <begin position="41"/>
        <end position="135"/>
    </location>
</feature>
<dbReference type="KEGG" id="dti:Desti_0119"/>
<evidence type="ECO:0000256" key="8">
    <source>
        <dbReference type="ARBA" id="ARBA00023136"/>
    </source>
</evidence>
<dbReference type="Pfam" id="PF12801">
    <property type="entry name" value="Fer4_5"/>
    <property type="match status" value="2"/>
</dbReference>
<keyword evidence="2" id="KW-1003">Cell membrane</keyword>
<dbReference type="InterPro" id="IPR058031">
    <property type="entry name" value="AAA_lid_NorR"/>
</dbReference>
<evidence type="ECO:0000256" key="5">
    <source>
        <dbReference type="ARBA" id="ARBA00022840"/>
    </source>
</evidence>
<evidence type="ECO:0000256" key="6">
    <source>
        <dbReference type="ARBA" id="ARBA00023004"/>
    </source>
</evidence>
<dbReference type="eggNOG" id="COG2204">
    <property type="taxonomic scope" value="Bacteria"/>
</dbReference>
<dbReference type="InterPro" id="IPR017900">
    <property type="entry name" value="4Fe4S_Fe_S_CS"/>
</dbReference>
<sequence>MSHSTSSPESGTELEKNIPILFKPLLTEGVVVRTVDSGDPITRSGANDRILCILSGRAQVVLGYRAAQEVIVESLEPGDVFGDLGFLTGRRWPVDAGLVATEPTEVLEISVNTFQRLLRENPEFTVALLKSLGKKTIRVDRLEFSSAETTETGPASVCAYPSHPGIPHDVQLRFQALAISNESVLIIGETGVGKDVLAYAIFDAAARNNEVLVPVNVKQIGTESFFLHTKAGPSSKERGLAMDQIWALFGREIVLRADGTTRILPGYLDLAREGTLFVRGAHLLSAVAQQKLLDALKTQFYCPMGGNERIRADFRLICTTELNPSQFSPDRHPLLYELQRTALIIPPLRERRTVIPALAAHYLTHYAREVNKRPPELEDITLKAMVDYSWPGNDLELANAMRRSVLITPGSTVRRQDLTFDKQRTERGTRYNLLKLKPIRQALVSPLFPAILQSAFLPVFLGIVLLLFLGPADASKNLAAVIMWSLAWPSVILGAFFGARVSCSICAIGALSTLAKRIVSLELEFPESLRMRSDFLIAGGILFIIWLESVLNMRSSPSSLGMLLVTMFLVAFVLNTLFARQTWCRYLCPLGGMTGLFARTSMIELRADSAICLSECSSHECYYGSRKTEGCPFGQVVATLHSNQFCKICGNCVKSCPYNAVNLNVRIPGHELGEVRHVRTGTGFLVLALNGALLSDIITRTSFYDKLTDWLPVSGTLKFTIVYIGFIVAVNAIALIASLLSHRAFRERYWENYSRFALSLLPLTCAGFLAFHLYYFFALWPDLLQLLGKYSGVDALAGPVSSISGSFITRVQQIVILGGCLWSLVTMSRLGASSPRGRFRRRWGVLPHIALDIILAGLLLIAMMNAFPE</sequence>
<keyword evidence="3" id="KW-0479">Metal-binding</keyword>
<dbReference type="PROSITE" id="PS51379">
    <property type="entry name" value="4FE4S_FER_2"/>
    <property type="match status" value="1"/>
</dbReference>
<proteinExistence type="predicted"/>
<dbReference type="InterPro" id="IPR027417">
    <property type="entry name" value="P-loop_NTPase"/>
</dbReference>
<keyword evidence="13" id="KW-0238">DNA-binding</keyword>
<feature type="domain" description="4Fe-4S ferredoxin-type" evidence="12">
    <location>
        <begin position="636"/>
        <end position="666"/>
    </location>
</feature>
<dbReference type="Pfam" id="PF00027">
    <property type="entry name" value="cNMP_binding"/>
    <property type="match status" value="1"/>
</dbReference>
<dbReference type="AlphaFoldDB" id="I4BZX6"/>
<dbReference type="GO" id="GO:0006355">
    <property type="term" value="P:regulation of DNA-templated transcription"/>
    <property type="evidence" value="ECO:0007669"/>
    <property type="project" value="InterPro"/>
</dbReference>
<evidence type="ECO:0000256" key="3">
    <source>
        <dbReference type="ARBA" id="ARBA00022723"/>
    </source>
</evidence>
<dbReference type="InterPro" id="IPR017896">
    <property type="entry name" value="4Fe4S_Fe-S-bd"/>
</dbReference>
<dbReference type="InterPro" id="IPR002078">
    <property type="entry name" value="Sigma_54_int"/>
</dbReference>
<evidence type="ECO:0000256" key="7">
    <source>
        <dbReference type="ARBA" id="ARBA00023014"/>
    </source>
</evidence>
<dbReference type="OrthoDB" id="9784262at2"/>
<evidence type="ECO:0000259" key="12">
    <source>
        <dbReference type="PROSITE" id="PS51379"/>
    </source>
</evidence>
<dbReference type="PANTHER" id="PTHR30224">
    <property type="entry name" value="ELECTRON TRANSPORT PROTEIN"/>
    <property type="match status" value="1"/>
</dbReference>
<evidence type="ECO:0000256" key="9">
    <source>
        <dbReference type="SAM" id="Phobius"/>
    </source>
</evidence>
<dbReference type="HOGENOM" id="CLU_015763_0_0_7"/>
<dbReference type="InterPro" id="IPR025662">
    <property type="entry name" value="Sigma_54_int_dom_ATP-bd_1"/>
</dbReference>
<dbReference type="Pfam" id="PF00158">
    <property type="entry name" value="Sigma54_activat"/>
    <property type="match status" value="2"/>
</dbReference>
<dbReference type="GO" id="GO:0051536">
    <property type="term" value="F:iron-sulfur cluster binding"/>
    <property type="evidence" value="ECO:0007669"/>
    <property type="project" value="UniProtKB-KW"/>
</dbReference>
<dbReference type="InterPro" id="IPR014710">
    <property type="entry name" value="RmlC-like_jellyroll"/>
</dbReference>
<feature type="transmembrane region" description="Helical" evidence="9">
    <location>
        <begin position="844"/>
        <end position="867"/>
    </location>
</feature>
<keyword evidence="7" id="KW-0411">Iron-sulfur</keyword>
<dbReference type="PROSITE" id="PS00198">
    <property type="entry name" value="4FE4S_FER_1"/>
    <property type="match status" value="1"/>
</dbReference>
<dbReference type="GO" id="GO:0005886">
    <property type="term" value="C:plasma membrane"/>
    <property type="evidence" value="ECO:0007669"/>
    <property type="project" value="UniProtKB-SubCell"/>
</dbReference>
<dbReference type="GO" id="GO:0005524">
    <property type="term" value="F:ATP binding"/>
    <property type="evidence" value="ECO:0007669"/>
    <property type="project" value="InterPro"/>
</dbReference>
<keyword evidence="14" id="KW-1185">Reference proteome</keyword>
<dbReference type="InterPro" id="IPR052378">
    <property type="entry name" value="NosR_regulator"/>
</dbReference>
<dbReference type="PROSITE" id="PS00675">
    <property type="entry name" value="SIGMA54_INTERACT_1"/>
    <property type="match status" value="1"/>
</dbReference>
<gene>
    <name evidence="13" type="ordered locus">Desti_0119</name>
</gene>